<dbReference type="GO" id="GO:0000390">
    <property type="term" value="P:spliceosomal complex disassembly"/>
    <property type="evidence" value="ECO:0007669"/>
    <property type="project" value="InterPro"/>
</dbReference>
<dbReference type="PROSITE" id="PS50174">
    <property type="entry name" value="G_PATCH"/>
    <property type="match status" value="1"/>
</dbReference>
<dbReference type="InterPro" id="IPR045211">
    <property type="entry name" value="TFP11/STIP/Ntr1"/>
</dbReference>
<dbReference type="PANTHER" id="PTHR23329">
    <property type="entry name" value="TUFTELIN-INTERACTING PROTEIN 11-RELATED"/>
    <property type="match status" value="1"/>
</dbReference>
<accession>A0A7M5XIM4</accession>
<dbReference type="GO" id="GO:0071008">
    <property type="term" value="C:U2-type post-mRNA release spliceosomal complex"/>
    <property type="evidence" value="ECO:0007669"/>
    <property type="project" value="TreeGrafter"/>
</dbReference>
<feature type="domain" description="G-patch" evidence="10">
    <location>
        <begin position="137"/>
        <end position="183"/>
    </location>
</feature>
<dbReference type="RefSeq" id="XP_066910452.1">
    <property type="nucleotide sequence ID" value="XM_067054351.1"/>
</dbReference>
<dbReference type="InterPro" id="IPR000467">
    <property type="entry name" value="G_patch_dom"/>
</dbReference>
<dbReference type="Proteomes" id="UP000594262">
    <property type="component" value="Unplaced"/>
</dbReference>
<evidence type="ECO:0000313" key="12">
    <source>
        <dbReference type="Proteomes" id="UP000594262"/>
    </source>
</evidence>
<feature type="region of interest" description="Disordered" evidence="9">
    <location>
        <begin position="69"/>
        <end position="121"/>
    </location>
</feature>
<evidence type="ECO:0000256" key="5">
    <source>
        <dbReference type="ARBA" id="ARBA00023187"/>
    </source>
</evidence>
<dbReference type="InterPro" id="IPR022159">
    <property type="entry name" value="STIP/TFIP11_N"/>
</dbReference>
<feature type="region of interest" description="Disordered" evidence="9">
    <location>
        <begin position="1"/>
        <end position="29"/>
    </location>
</feature>
<evidence type="ECO:0000256" key="7">
    <source>
        <dbReference type="PIRNR" id="PIRNR017706"/>
    </source>
</evidence>
<name>A0A7M5XIM4_9CNID</name>
<dbReference type="InterPro" id="IPR024933">
    <property type="entry name" value="TFP11"/>
</dbReference>
<organism evidence="11 12">
    <name type="scientific">Clytia hemisphaerica</name>
    <dbReference type="NCBI Taxonomy" id="252671"/>
    <lineage>
        <taxon>Eukaryota</taxon>
        <taxon>Metazoa</taxon>
        <taxon>Cnidaria</taxon>
        <taxon>Hydrozoa</taxon>
        <taxon>Hydroidolina</taxon>
        <taxon>Leptothecata</taxon>
        <taxon>Obeliida</taxon>
        <taxon>Clytiidae</taxon>
        <taxon>Clytia</taxon>
    </lineage>
</organism>
<reference evidence="11" key="1">
    <citation type="submission" date="2021-01" db="UniProtKB">
        <authorList>
            <consortium name="EnsemblMetazoa"/>
        </authorList>
    </citation>
    <scope>IDENTIFICATION</scope>
</reference>
<evidence type="ECO:0000256" key="2">
    <source>
        <dbReference type="ARBA" id="ARBA00010900"/>
    </source>
</evidence>
<dbReference type="OrthoDB" id="4822at2759"/>
<feature type="compositionally biased region" description="Basic and acidic residues" evidence="9">
    <location>
        <begin position="278"/>
        <end position="290"/>
    </location>
</feature>
<dbReference type="GeneID" id="136797760"/>
<dbReference type="PANTHER" id="PTHR23329:SF1">
    <property type="entry name" value="TUFTELIN-INTERACTING PROTEIN 11"/>
    <property type="match status" value="1"/>
</dbReference>
<dbReference type="GO" id="GO:0003676">
    <property type="term" value="F:nucleic acid binding"/>
    <property type="evidence" value="ECO:0007669"/>
    <property type="project" value="InterPro"/>
</dbReference>
<evidence type="ECO:0000256" key="8">
    <source>
        <dbReference type="SAM" id="Coils"/>
    </source>
</evidence>
<evidence type="ECO:0000256" key="9">
    <source>
        <dbReference type="SAM" id="MobiDB-lite"/>
    </source>
</evidence>
<evidence type="ECO:0000313" key="11">
    <source>
        <dbReference type="EnsemblMetazoa" id="CLYHEMP022938.1"/>
    </source>
</evidence>
<evidence type="ECO:0000256" key="4">
    <source>
        <dbReference type="ARBA" id="ARBA00022728"/>
    </source>
</evidence>
<keyword evidence="4 7" id="KW-0747">Spliceosome</keyword>
<feature type="coiled-coil region" evidence="8">
    <location>
        <begin position="322"/>
        <end position="356"/>
    </location>
</feature>
<dbReference type="Pfam" id="PF07842">
    <property type="entry name" value="GCFC"/>
    <property type="match status" value="1"/>
</dbReference>
<keyword evidence="3 7" id="KW-0507">mRNA processing</keyword>
<keyword evidence="6 7" id="KW-0539">Nucleus</keyword>
<keyword evidence="5 7" id="KW-0508">mRNA splicing</keyword>
<proteinExistence type="inferred from homology"/>
<feature type="compositionally biased region" description="Acidic residues" evidence="9">
    <location>
        <begin position="1"/>
        <end position="19"/>
    </location>
</feature>
<feature type="region of interest" description="Disordered" evidence="9">
    <location>
        <begin position="270"/>
        <end position="291"/>
    </location>
</feature>
<sequence>MSSGDEVEAFEITDQDLESELNPGFHRKQTKEQAIYGVWANSDDEEEGNYQKKTRKKFGLQADVPMGFVSGGKFHDEDEEKEQEAEVKAEDMGFPALKKEPVKEQSQQEKTKNKSYTFNDPSLRKASKNFGAWEKYSNGFASKMMKKMGYKEGKGLGKTEDGIVEPVQAHKRGGRGAIGHYGAERPKNKFSSEPVYDTDEEEQNEIKKEIEQLHQWKKTGQEKKTPKYVYKTAEEVKKSGKTKSLAPLLSHSNVKVVDMTGKETKVLQGYSSLSHQHAKPDTEDDVKPAEEEKDFDVPELIYNLNLLVDLTESDILQTDRQLRFERDNIVNYTHEVERLEKVCLEEEKDINNLEHVLTIIERCKQGLQPDKDEPLSLEGLIQCFQTLQDSFYEEFKLYDLDKLVVPLGFPLLTRHFSSWNPFKDPTHGIDVVKLWKEVLQDNHQTQYTQSNNEQRSMEPYERLLWEVWMPHIRTAVNLWLPKTSDALIPVMEAWTQLLPDWINSNILDQLILPKLQAAVDAWNPLTDPTPVHSWLHPWLPIMANRLEGFYPQIRQKFGAALLNWHPSDPSAKVILEPWIKVFSKGTMEAFLLRTIYPKLEQCVIEFQINPHQQDLQPFNWLMAWIGVISFHHMVSLLEKHFFPKWLQVLRQWLTNTPNYDEVTKWYLGWKTMFSEDFMSHPTIKEHFNRALQLMNQAVTGTVQPGARENVAYLTSTERRREAEAAALKEKIQASSQGSGGMPSRFKDLVEKAAEDNGLLFIPLPNRRHEGKAVYTFGKCVIYIDRDVVFYSTEGKWKPSSLQELVDLAR</sequence>
<dbReference type="InterPro" id="IPR022783">
    <property type="entry name" value="GCFC_dom"/>
</dbReference>
<feature type="compositionally biased region" description="Basic and acidic residues" evidence="9">
    <location>
        <begin position="84"/>
        <end position="112"/>
    </location>
</feature>
<keyword evidence="12" id="KW-1185">Reference proteome</keyword>
<evidence type="ECO:0000256" key="3">
    <source>
        <dbReference type="ARBA" id="ARBA00022664"/>
    </source>
</evidence>
<feature type="region of interest" description="Disordered" evidence="9">
    <location>
        <begin position="156"/>
        <end position="205"/>
    </location>
</feature>
<evidence type="ECO:0000259" key="10">
    <source>
        <dbReference type="PROSITE" id="PS50174"/>
    </source>
</evidence>
<evidence type="ECO:0000256" key="1">
    <source>
        <dbReference type="ARBA" id="ARBA00004123"/>
    </source>
</evidence>
<dbReference type="SMART" id="SM00443">
    <property type="entry name" value="G_patch"/>
    <property type="match status" value="1"/>
</dbReference>
<dbReference type="EnsemblMetazoa" id="CLYHEMT022938.1">
    <property type="protein sequence ID" value="CLYHEMP022938.1"/>
    <property type="gene ID" value="CLYHEMG022938"/>
</dbReference>
<protein>
    <recommendedName>
        <fullName evidence="10">G-patch domain-containing protein</fullName>
    </recommendedName>
</protein>
<comment type="subcellular location">
    <subcellularLocation>
        <location evidence="1 7">Nucleus</location>
    </subcellularLocation>
</comment>
<dbReference type="PIRSF" id="PIRSF017706">
    <property type="entry name" value="TFIP11"/>
    <property type="match status" value="1"/>
</dbReference>
<evidence type="ECO:0000256" key="6">
    <source>
        <dbReference type="ARBA" id="ARBA00023242"/>
    </source>
</evidence>
<comment type="similarity">
    <text evidence="2 7">Belongs to the TFP11/STIP family.</text>
</comment>
<dbReference type="Pfam" id="PF12457">
    <property type="entry name" value="TIP_N"/>
    <property type="match status" value="1"/>
</dbReference>
<dbReference type="Pfam" id="PF01585">
    <property type="entry name" value="G-patch"/>
    <property type="match status" value="1"/>
</dbReference>
<keyword evidence="8" id="KW-0175">Coiled coil</keyword>
<dbReference type="AlphaFoldDB" id="A0A7M5XIM4"/>